<sequence>MSDEPRRSGRASKGVHKSKASSSPAPNPQKPSAKVVKKSKKGGKTDQPEDDDEGEEEEAIRCICGDDNPKDKRAFIGCDACTVWQHNVCMGMPEDDDDVPDHYFCEECRPEEHKETLAALAEGKKIWEERTSLYKQWKKMSSSRRKSKGKGGEERAPWLKKEAANMPDEEAEALEDAEQQEEAQETNNKRKRESVKPEPESRQSQPAESEEPPAARPDKRRKSSQAAAKPGASPDTSTAVVEIEHLPSDRKKVAQALSKIIMDDISERARGGFRIPDGDTARSLGDRYAGLIEYSLFMNYDQPTTDKYKSQFRSLNANLKRNKLLIERLLDQSLTPDDLATMESKDMASEELQRERAKMKEDLDRQAIMVQDEGPRMRRTHKGDEIIEDETFHASAEAANPAPVRERASVDEGGAGSPVNGAAGSPPQPSQTPVDTKRPSIAAGQGSARRQSSQQFDASKVWGPGSGQSPPGGSVAPRPMQMPPRRRSSVTQQDGAKEDADVDRMLQDDEGDGDDYEPSADLSNGDPSIVWRGKLIHAGEGEPVVNARFVAGRDLANERPATAPWKDILPQALSIDGRLQIGKAEEYLCGLQWSQSSDVSVLALTPWDDSESFKKVFEYFQSRQRYAVVNKDKPNMIKDLYIIPVEAKTQAMPEHIEKLEHCSLTLPTEERLLLATLVVHRNTQQPGYEPGATPQPHQQPPTPVNGTGAQHLPQHMRLGVQGPSGSPLAANAPTFSPHHQNHQQQHSPLPPNPYIPSAEPHQPFPPGSNPPPPTAYAAPPQPGPHAPPMQPPLPTATAATAPHNNPLFTEILGPHFATAPTALAILNAEPQIGREKLENLKRILDESEVCRTDIEALGRKLMGG</sequence>
<dbReference type="GO" id="GO:0006368">
    <property type="term" value="P:transcription elongation by RNA polymerase II"/>
    <property type="evidence" value="ECO:0007669"/>
    <property type="project" value="TreeGrafter"/>
</dbReference>
<feature type="region of interest" description="Disordered" evidence="8">
    <location>
        <begin position="136"/>
        <end position="238"/>
    </location>
</feature>
<evidence type="ECO:0000256" key="3">
    <source>
        <dbReference type="ARBA" id="ARBA00021616"/>
    </source>
</evidence>
<dbReference type="Pfam" id="PF07500">
    <property type="entry name" value="TFIIS_M"/>
    <property type="match status" value="1"/>
</dbReference>
<evidence type="ECO:0000256" key="4">
    <source>
        <dbReference type="ARBA" id="ARBA00022723"/>
    </source>
</evidence>
<feature type="compositionally biased region" description="Basic residues" evidence="8">
    <location>
        <begin position="136"/>
        <end position="149"/>
    </location>
</feature>
<reference evidence="10 11" key="1">
    <citation type="journal article" date="2018" name="BMC Genomics">
        <title>Genomic evidence for intraspecific hybridization in a clonal and extremely halotolerant yeast.</title>
        <authorList>
            <person name="Gostincar C."/>
            <person name="Stajich J.E."/>
            <person name="Zupancic J."/>
            <person name="Zalar P."/>
            <person name="Gunde-Cimerman N."/>
        </authorList>
    </citation>
    <scope>NUCLEOTIDE SEQUENCE [LARGE SCALE GENOMIC DNA]</scope>
    <source>
        <strain evidence="10 11">EXF-2788</strain>
    </source>
</reference>
<dbReference type="InterPro" id="IPR019786">
    <property type="entry name" value="Zinc_finger_PHD-type_CS"/>
</dbReference>
<feature type="compositionally biased region" description="Acidic residues" evidence="8">
    <location>
        <begin position="167"/>
        <end position="184"/>
    </location>
</feature>
<dbReference type="Pfam" id="PF20826">
    <property type="entry name" value="PHD_5"/>
    <property type="match status" value="1"/>
</dbReference>
<proteinExistence type="inferred from homology"/>
<dbReference type="GO" id="GO:0000977">
    <property type="term" value="F:RNA polymerase II transcription regulatory region sequence-specific DNA binding"/>
    <property type="evidence" value="ECO:0007669"/>
    <property type="project" value="TreeGrafter"/>
</dbReference>
<dbReference type="GO" id="GO:0005634">
    <property type="term" value="C:nucleus"/>
    <property type="evidence" value="ECO:0007669"/>
    <property type="project" value="TreeGrafter"/>
</dbReference>
<dbReference type="VEuPathDB" id="FungiDB:BTJ68_14182"/>
<dbReference type="PANTHER" id="PTHR11477:SF11">
    <property type="entry name" value="TRANSCRIPTION FACTOR BYE1"/>
    <property type="match status" value="1"/>
</dbReference>
<dbReference type="PROSITE" id="PS01359">
    <property type="entry name" value="ZF_PHD_1"/>
    <property type="match status" value="1"/>
</dbReference>
<feature type="region of interest" description="Disordered" evidence="8">
    <location>
        <begin position="684"/>
        <end position="804"/>
    </location>
</feature>
<evidence type="ECO:0000256" key="7">
    <source>
        <dbReference type="SAM" id="Coils"/>
    </source>
</evidence>
<dbReference type="OrthoDB" id="79252at2759"/>
<feature type="compositionally biased region" description="Low complexity" evidence="8">
    <location>
        <begin position="467"/>
        <end position="479"/>
    </location>
</feature>
<evidence type="ECO:0000256" key="5">
    <source>
        <dbReference type="ARBA" id="ARBA00022771"/>
    </source>
</evidence>
<evidence type="ECO:0000256" key="2">
    <source>
        <dbReference type="ARBA" id="ARBA00011050"/>
    </source>
</evidence>
<evidence type="ECO:0000256" key="1">
    <source>
        <dbReference type="ARBA" id="ARBA00002311"/>
    </source>
</evidence>
<dbReference type="InterPro" id="IPR013083">
    <property type="entry name" value="Znf_RING/FYVE/PHD"/>
</dbReference>
<feature type="compositionally biased region" description="Basic and acidic residues" evidence="8">
    <location>
        <begin position="495"/>
        <end position="507"/>
    </location>
</feature>
<keyword evidence="7" id="KW-0175">Coiled coil</keyword>
<dbReference type="GO" id="GO:0006362">
    <property type="term" value="P:transcription elongation by RNA polymerase I"/>
    <property type="evidence" value="ECO:0007669"/>
    <property type="project" value="TreeGrafter"/>
</dbReference>
<protein>
    <recommendedName>
        <fullName evidence="3">Transcription factor BYE1</fullName>
    </recommendedName>
</protein>
<dbReference type="InterPro" id="IPR003618">
    <property type="entry name" value="TFIIS_cen_dom"/>
</dbReference>
<evidence type="ECO:0000313" key="10">
    <source>
        <dbReference type="EMBL" id="RMY90135.1"/>
    </source>
</evidence>
<evidence type="ECO:0000256" key="8">
    <source>
        <dbReference type="SAM" id="MobiDB-lite"/>
    </source>
</evidence>
<keyword evidence="4" id="KW-0479">Metal-binding</keyword>
<dbReference type="InterPro" id="IPR036575">
    <property type="entry name" value="TFIIS_cen_dom_sf"/>
</dbReference>
<feature type="domain" description="TFIIS central" evidence="9">
    <location>
        <begin position="249"/>
        <end position="375"/>
    </location>
</feature>
<evidence type="ECO:0000259" key="9">
    <source>
        <dbReference type="PROSITE" id="PS51321"/>
    </source>
</evidence>
<dbReference type="InterPro" id="IPR055499">
    <property type="entry name" value="DUF7071"/>
</dbReference>
<feature type="coiled-coil region" evidence="7">
    <location>
        <begin position="342"/>
        <end position="369"/>
    </location>
</feature>
<dbReference type="SUPFAM" id="SSF57903">
    <property type="entry name" value="FYVE/PHD zinc finger"/>
    <property type="match status" value="1"/>
</dbReference>
<feature type="compositionally biased region" description="Low complexity" evidence="8">
    <location>
        <begin position="795"/>
        <end position="804"/>
    </location>
</feature>
<dbReference type="Gene3D" id="1.10.472.30">
    <property type="entry name" value="Transcription elongation factor S-II, central domain"/>
    <property type="match status" value="1"/>
</dbReference>
<dbReference type="GO" id="GO:0008270">
    <property type="term" value="F:zinc ion binding"/>
    <property type="evidence" value="ECO:0007669"/>
    <property type="project" value="UniProtKB-KW"/>
</dbReference>
<evidence type="ECO:0000256" key="6">
    <source>
        <dbReference type="ARBA" id="ARBA00022833"/>
    </source>
</evidence>
<dbReference type="Gene3D" id="3.30.40.10">
    <property type="entry name" value="Zinc/RING finger domain, C3HC4 (zinc finger)"/>
    <property type="match status" value="1"/>
</dbReference>
<dbReference type="Pfam" id="PF07744">
    <property type="entry name" value="SPOC"/>
    <property type="match status" value="1"/>
</dbReference>
<dbReference type="InterPro" id="IPR001965">
    <property type="entry name" value="Znf_PHD"/>
</dbReference>
<feature type="compositionally biased region" description="Basic and acidic residues" evidence="8">
    <location>
        <begin position="150"/>
        <end position="163"/>
    </location>
</feature>
<comment type="caution">
    <text evidence="10">The sequence shown here is derived from an EMBL/GenBank/DDBJ whole genome shotgun (WGS) entry which is preliminary data.</text>
</comment>
<dbReference type="InterPro" id="IPR011011">
    <property type="entry name" value="Znf_FYVE_PHD"/>
</dbReference>
<feature type="region of interest" description="Disordered" evidence="8">
    <location>
        <begin position="386"/>
        <end position="527"/>
    </location>
</feature>
<dbReference type="InterPro" id="IPR012921">
    <property type="entry name" value="SPOC_C"/>
</dbReference>
<dbReference type="SMART" id="SM00510">
    <property type="entry name" value="TFS2M"/>
    <property type="match status" value="1"/>
</dbReference>
<feature type="compositionally biased region" description="Low complexity" evidence="8">
    <location>
        <begin position="736"/>
        <end position="747"/>
    </location>
</feature>
<name>A0A3M7FMU3_HORWE</name>
<comment type="similarity">
    <text evidence="2">Belongs to the BYE1 family.</text>
</comment>
<comment type="function">
    <text evidence="1">Negative regulator of transcription elongation.</text>
</comment>
<keyword evidence="5" id="KW-0863">Zinc-finger</keyword>
<dbReference type="GO" id="GO:0001139">
    <property type="term" value="F:RNA polymerase II complex recruiting activity"/>
    <property type="evidence" value="ECO:0007669"/>
    <property type="project" value="TreeGrafter"/>
</dbReference>
<dbReference type="CDD" id="cd21538">
    <property type="entry name" value="SPOC_TFIIS"/>
    <property type="match status" value="1"/>
</dbReference>
<feature type="region of interest" description="Disordered" evidence="8">
    <location>
        <begin position="1"/>
        <end position="58"/>
    </location>
</feature>
<gene>
    <name evidence="10" type="ORF">D0861_03821</name>
</gene>
<dbReference type="Pfam" id="PF23257">
    <property type="entry name" value="DUF7071"/>
    <property type="match status" value="1"/>
</dbReference>
<dbReference type="GO" id="GO:0031440">
    <property type="term" value="P:regulation of mRNA 3'-end processing"/>
    <property type="evidence" value="ECO:0007669"/>
    <property type="project" value="TreeGrafter"/>
</dbReference>
<dbReference type="AlphaFoldDB" id="A0A3M7FMU3"/>
<feature type="compositionally biased region" description="Low complexity" evidence="8">
    <location>
        <begin position="442"/>
        <end position="455"/>
    </location>
</feature>
<feature type="compositionally biased region" description="Pro residues" evidence="8">
    <location>
        <begin position="762"/>
        <end position="794"/>
    </location>
</feature>
<dbReference type="PANTHER" id="PTHR11477">
    <property type="entry name" value="TRANSCRIPTION FACTOR S-II ZINC FINGER DOMAIN-CONTAINING PROTEIN"/>
    <property type="match status" value="1"/>
</dbReference>
<dbReference type="GO" id="GO:0031564">
    <property type="term" value="P:transcription antitermination"/>
    <property type="evidence" value="ECO:0007669"/>
    <property type="project" value="TreeGrafter"/>
</dbReference>
<keyword evidence="6" id="KW-0862">Zinc</keyword>
<feature type="compositionally biased region" description="Acidic residues" evidence="8">
    <location>
        <begin position="48"/>
        <end position="58"/>
    </location>
</feature>
<feature type="compositionally biased region" description="Basic residues" evidence="8">
    <location>
        <begin position="8"/>
        <end position="19"/>
    </location>
</feature>
<dbReference type="Proteomes" id="UP000268823">
    <property type="component" value="Unassembled WGS sequence"/>
</dbReference>
<dbReference type="EMBL" id="QWIR01000055">
    <property type="protein sequence ID" value="RMY90135.1"/>
    <property type="molecule type" value="Genomic_DNA"/>
</dbReference>
<dbReference type="SMART" id="SM00249">
    <property type="entry name" value="PHD"/>
    <property type="match status" value="1"/>
</dbReference>
<evidence type="ECO:0000313" key="11">
    <source>
        <dbReference type="Proteomes" id="UP000268823"/>
    </source>
</evidence>
<feature type="compositionally biased region" description="Acidic residues" evidence="8">
    <location>
        <begin position="508"/>
        <end position="518"/>
    </location>
</feature>
<organism evidence="10 11">
    <name type="scientific">Hortaea werneckii</name>
    <name type="common">Black yeast</name>
    <name type="synonym">Cladosporium werneckii</name>
    <dbReference type="NCBI Taxonomy" id="91943"/>
    <lineage>
        <taxon>Eukaryota</taxon>
        <taxon>Fungi</taxon>
        <taxon>Dikarya</taxon>
        <taxon>Ascomycota</taxon>
        <taxon>Pezizomycotina</taxon>
        <taxon>Dothideomycetes</taxon>
        <taxon>Dothideomycetidae</taxon>
        <taxon>Mycosphaerellales</taxon>
        <taxon>Teratosphaeriaceae</taxon>
        <taxon>Hortaea</taxon>
    </lineage>
</organism>
<accession>A0A3M7FMU3</accession>
<dbReference type="SUPFAM" id="SSF46942">
    <property type="entry name" value="Elongation factor TFIIS domain 2"/>
    <property type="match status" value="1"/>
</dbReference>
<dbReference type="PROSITE" id="PS51321">
    <property type="entry name" value="TFIIS_CENTRAL"/>
    <property type="match status" value="1"/>
</dbReference>
<feature type="compositionally biased region" description="Low complexity" evidence="8">
    <location>
        <begin position="20"/>
        <end position="34"/>
    </location>
</feature>